<reference evidence="2" key="1">
    <citation type="submission" date="2015-07" db="EMBL/GenBank/DDBJ databases">
        <title>Draft Genome Sequence of Oceanobacillus picturae Heshi-B3 that Was Isolated from Fermented Rice Bran with Aging Salted Mackerel, Which Was Named Heshiko as Traditional Fermented Seafood in Japan.</title>
        <authorList>
            <person name="Akuzawa S."/>
            <person name="Nakagawa J."/>
            <person name="Kanekatsu T."/>
            <person name="Kanesaki Y."/>
            <person name="Suzuki T."/>
        </authorList>
    </citation>
    <scope>NUCLEOTIDE SEQUENCE [LARGE SCALE GENOMIC DNA]</scope>
    <source>
        <strain evidence="2">Heshi-B3</strain>
    </source>
</reference>
<proteinExistence type="predicted"/>
<reference evidence="1 2" key="2">
    <citation type="journal article" date="2016" name="Genome Announc.">
        <title>Draft Genome Sequence of Oceanobacillus picturae Heshi-B3, Isolated from Fermented Rice Bran in a Traditional Japanese Seafood Dish.</title>
        <authorList>
            <person name="Akuzawa S."/>
            <person name="Nagaoka J."/>
            <person name="Kanekatsu M."/>
            <person name="Kanesaki Y."/>
            <person name="Suzuki T."/>
        </authorList>
    </citation>
    <scope>NUCLEOTIDE SEQUENCE [LARGE SCALE GENOMIC DNA]</scope>
    <source>
        <strain evidence="1 2">Heshi-B3</strain>
    </source>
</reference>
<accession>A0A0U9HCR1</accession>
<dbReference type="Proteomes" id="UP000052946">
    <property type="component" value="Unassembled WGS sequence"/>
</dbReference>
<organism evidence="1 2">
    <name type="scientific">Oceanobacillus picturae</name>
    <dbReference type="NCBI Taxonomy" id="171693"/>
    <lineage>
        <taxon>Bacteria</taxon>
        <taxon>Bacillati</taxon>
        <taxon>Bacillota</taxon>
        <taxon>Bacilli</taxon>
        <taxon>Bacillales</taxon>
        <taxon>Bacillaceae</taxon>
        <taxon>Oceanobacillus</taxon>
    </lineage>
</organism>
<dbReference type="EMBL" id="BBXV01000023">
    <property type="protein sequence ID" value="GAQ17876.1"/>
    <property type="molecule type" value="Genomic_DNA"/>
</dbReference>
<evidence type="ECO:0000313" key="2">
    <source>
        <dbReference type="Proteomes" id="UP000052946"/>
    </source>
</evidence>
<gene>
    <name evidence="1" type="ORF">OPHB3_1813</name>
</gene>
<dbReference type="AlphaFoldDB" id="A0A0U9HCR1"/>
<sequence>MEQEKIQSYLGMTTPAFKMYTDILMSENERFASSRFRRFYKDGEHFLGLSMYSYYPLFFREVIQLEEAHIKNLLKFSHFHFLGLFLLDQIYDSNKIRNPYEMVVLVRLYQEAAYSLKDLIGKNEDIMDIVEINQIHNDVSMLNEKYVLNYSQSYKESIIKEYCINKYIYAKSALQVYSLFDQTVKEETLDKLNLSHDYFAIGRQYLDDLLDYEEDFNEGGFNIYSYHFYQKHPTESQLEEDDEVVTYMISEAEKHLKNAVDALDNLPVTGWKRYLESYAKRISSYKVKQIG</sequence>
<dbReference type="RefSeq" id="WP_058950094.1">
    <property type="nucleotide sequence ID" value="NZ_BBXV01000023.1"/>
</dbReference>
<name>A0A0U9HCR1_9BACI</name>
<evidence type="ECO:0000313" key="1">
    <source>
        <dbReference type="EMBL" id="GAQ17876.1"/>
    </source>
</evidence>
<comment type="caution">
    <text evidence="1">The sequence shown here is derived from an EMBL/GenBank/DDBJ whole genome shotgun (WGS) entry which is preliminary data.</text>
</comment>
<protein>
    <submittedName>
        <fullName evidence="1">Uncharacterized protein</fullName>
    </submittedName>
</protein>